<comment type="caution">
    <text evidence="1">The sequence shown here is derived from an EMBL/GenBank/DDBJ whole genome shotgun (WGS) entry which is preliminary data.</text>
</comment>
<dbReference type="EMBL" id="CAJNBL010000002">
    <property type="protein sequence ID" value="CAE6687774.1"/>
    <property type="molecule type" value="Genomic_DNA"/>
</dbReference>
<proteinExistence type="predicted"/>
<name>A0A916FAX9_9PROT</name>
<accession>A0A916FAX9</accession>
<dbReference type="AlphaFoldDB" id="A0A916FAX9"/>
<evidence type="ECO:0000313" key="1">
    <source>
        <dbReference type="EMBL" id="CAE6687774.1"/>
    </source>
</evidence>
<dbReference type="Proteomes" id="UP000675882">
    <property type="component" value="Unassembled WGS sequence"/>
</dbReference>
<reference evidence="1" key="1">
    <citation type="submission" date="2021-02" db="EMBL/GenBank/DDBJ databases">
        <authorList>
            <person name="Han P."/>
        </authorList>
    </citation>
    <scope>NUCLEOTIDE SEQUENCE</scope>
    <source>
        <strain evidence="1">Candidatus Nitrotoga sp. ZN8</strain>
    </source>
</reference>
<protein>
    <submittedName>
        <fullName evidence="1">Uncharacterized protein</fullName>
    </submittedName>
</protein>
<gene>
    <name evidence="1" type="ORF">NTGZN8_100036</name>
</gene>
<evidence type="ECO:0000313" key="2">
    <source>
        <dbReference type="Proteomes" id="UP000675882"/>
    </source>
</evidence>
<organism evidence="1 2">
    <name type="scientific">Candidatus Nitrotoga fabula</name>
    <dbReference type="NCBI Taxonomy" id="2182327"/>
    <lineage>
        <taxon>Bacteria</taxon>
        <taxon>Pseudomonadati</taxon>
        <taxon>Pseudomonadota</taxon>
        <taxon>Betaproteobacteria</taxon>
        <taxon>Nitrosomonadales</taxon>
        <taxon>Gallionellaceae</taxon>
        <taxon>Candidatus Nitrotoga</taxon>
    </lineage>
</organism>
<keyword evidence="2" id="KW-1185">Reference proteome</keyword>
<sequence length="46" mass="5451">MNYLSEYDSNIWLLQVGFAKSYDERHMVFGLTVKDADLNYNTVILY</sequence>